<evidence type="ECO:0000259" key="1">
    <source>
        <dbReference type="Pfam" id="PF07398"/>
    </source>
</evidence>
<dbReference type="RefSeq" id="WP_154078254.1">
    <property type="nucleotide sequence ID" value="NZ_CP045929.1"/>
</dbReference>
<evidence type="ECO:0008006" key="5">
    <source>
        <dbReference type="Google" id="ProtNLM"/>
    </source>
</evidence>
<sequence>MASDFTLQHLRDQAAAFREAVARTDGRAAVPTCPGWDSLTLLRHLARVYSMASIALRTSPDEQPSQFPVAPRELTDALSWFDDRLTELHEALSTEDNDGRVWSWVGPVDPGWWARRAAHETAIHRLDMEHALADLGADRSDELLFDPTFAADGIDEMLTVLFEGTRDWEREHYAGKVLYHAADAGRTWLVTYHDTRPPEVGVPHDPALARDEVDSTVAGTADALFRKVWGRPSHALVQGDEELATLVNGVGPR</sequence>
<feature type="domain" description="Mycothiol-dependent maleylpyruvate isomerase metal-binding" evidence="2">
    <location>
        <begin position="8"/>
        <end position="128"/>
    </location>
</feature>
<accession>A0A5Q3QEM8</accession>
<dbReference type="SUPFAM" id="SSF109854">
    <property type="entry name" value="DinB/YfiT-like putative metalloenzymes"/>
    <property type="match status" value="1"/>
</dbReference>
<dbReference type="InterPro" id="IPR034660">
    <property type="entry name" value="DinB/YfiT-like"/>
</dbReference>
<dbReference type="Proteomes" id="UP000371041">
    <property type="component" value="Chromosome"/>
</dbReference>
<dbReference type="AlphaFoldDB" id="A0A5Q3QEM8"/>
<evidence type="ECO:0000259" key="2">
    <source>
        <dbReference type="Pfam" id="PF11716"/>
    </source>
</evidence>
<dbReference type="Pfam" id="PF07398">
    <property type="entry name" value="MDMPI_C"/>
    <property type="match status" value="1"/>
</dbReference>
<keyword evidence="4" id="KW-1185">Reference proteome</keyword>
<dbReference type="PANTHER" id="PTHR40758">
    <property type="entry name" value="CONSERVED PROTEIN"/>
    <property type="match status" value="1"/>
</dbReference>
<dbReference type="Pfam" id="PF11716">
    <property type="entry name" value="MDMPI_N"/>
    <property type="match status" value="1"/>
</dbReference>
<evidence type="ECO:0000313" key="3">
    <source>
        <dbReference type="EMBL" id="QGK71684.1"/>
    </source>
</evidence>
<gene>
    <name evidence="3" type="ORF">GIY23_21095</name>
</gene>
<organism evidence="3 4">
    <name type="scientific">Allosaccharopolyspora coralli</name>
    <dbReference type="NCBI Taxonomy" id="2665642"/>
    <lineage>
        <taxon>Bacteria</taxon>
        <taxon>Bacillati</taxon>
        <taxon>Actinomycetota</taxon>
        <taxon>Actinomycetes</taxon>
        <taxon>Pseudonocardiales</taxon>
        <taxon>Pseudonocardiaceae</taxon>
        <taxon>Allosaccharopolyspora</taxon>
    </lineage>
</organism>
<dbReference type="GO" id="GO:0005886">
    <property type="term" value="C:plasma membrane"/>
    <property type="evidence" value="ECO:0007669"/>
    <property type="project" value="TreeGrafter"/>
</dbReference>
<dbReference type="InterPro" id="IPR024344">
    <property type="entry name" value="MDMPI_metal-binding"/>
</dbReference>
<name>A0A5Q3QEM8_9PSEU</name>
<dbReference type="InterPro" id="IPR010872">
    <property type="entry name" value="MDMPI_C-term_domain"/>
</dbReference>
<dbReference type="EMBL" id="CP045929">
    <property type="protein sequence ID" value="QGK71684.1"/>
    <property type="molecule type" value="Genomic_DNA"/>
</dbReference>
<proteinExistence type="predicted"/>
<protein>
    <recommendedName>
        <fullName evidence="5">Maleylpyruvate isomerase family mycothiol-dependent enzyme</fullName>
    </recommendedName>
</protein>
<feature type="domain" description="MDMPI C-terminal" evidence="1">
    <location>
        <begin position="149"/>
        <end position="244"/>
    </location>
</feature>
<dbReference type="GO" id="GO:0046872">
    <property type="term" value="F:metal ion binding"/>
    <property type="evidence" value="ECO:0007669"/>
    <property type="project" value="InterPro"/>
</dbReference>
<dbReference type="KEGG" id="sace:GIY23_21095"/>
<dbReference type="PANTHER" id="PTHR40758:SF1">
    <property type="entry name" value="CONSERVED PROTEIN"/>
    <property type="match status" value="1"/>
</dbReference>
<reference evidence="4" key="1">
    <citation type="submission" date="2019-11" db="EMBL/GenBank/DDBJ databases">
        <title>The complete genome sequence of Saccharopolyspora sp. E2A.</title>
        <authorList>
            <person name="Zhang G."/>
        </authorList>
    </citation>
    <scope>NUCLEOTIDE SEQUENCE [LARGE SCALE GENOMIC DNA]</scope>
    <source>
        <strain evidence="4">E2A</strain>
    </source>
</reference>
<evidence type="ECO:0000313" key="4">
    <source>
        <dbReference type="Proteomes" id="UP000371041"/>
    </source>
</evidence>